<sequence>MTGIHDPVKLTEKVVSFLNDKYHRDDRSAAEFSMMIAHAHLGRLMSKPVLAMQLIHQYYVGKFDNRVVSDADTTQLALYSNMVDMLLGHADGEDTHVQTTKNQATELPDYFDHFENIQDSKHLVIAISNLAFTTLLKQNKQCAIVYDKDTICKIINDHEMKLFLTAGILTQKQFIGLRFKENKSYMFLHKTLQENLAALHMLISRDDNNEYMSLIKENFNEPCSVLDCSQLFTFTCALNPVLAEHMSSCMMDVITADCHDRVERGVDPDFKLIENAQKLIAIGFVEGRANGLSMSLTLTHFTIGGSSPAMSPFAERPKMDMLYCAAKCGVKSLNIRGMHHDMYALSNLQLFSASSKHTLEFLAVRDIHLKLFDLTKLKYLFVCRNSAYYEMMHLPVNFTEVQNQIADEFISKTLPQLSVWRVVLYWIQLGDKQMTLPRSVRSICLYDVAISEWSRQHLMEWADENKIEFKVLDKIEF</sequence>
<proteinExistence type="predicted"/>
<accession>A0A9D4GCH4</accession>
<keyword evidence="2" id="KW-1185">Reference proteome</keyword>
<protein>
    <submittedName>
        <fullName evidence="1">Uncharacterized protein</fullName>
    </submittedName>
</protein>
<comment type="caution">
    <text evidence="1">The sequence shown here is derived from an EMBL/GenBank/DDBJ whole genome shotgun (WGS) entry which is preliminary data.</text>
</comment>
<gene>
    <name evidence="1" type="ORF">DPMN_143074</name>
</gene>
<reference evidence="1" key="2">
    <citation type="submission" date="2020-11" db="EMBL/GenBank/DDBJ databases">
        <authorList>
            <person name="McCartney M.A."/>
            <person name="Auch B."/>
            <person name="Kono T."/>
            <person name="Mallez S."/>
            <person name="Becker A."/>
            <person name="Gohl D.M."/>
            <person name="Silverstein K.A.T."/>
            <person name="Koren S."/>
            <person name="Bechman K.B."/>
            <person name="Herman A."/>
            <person name="Abrahante J.E."/>
            <person name="Garbe J."/>
        </authorList>
    </citation>
    <scope>NUCLEOTIDE SEQUENCE</scope>
    <source>
        <strain evidence="1">Duluth1</strain>
        <tissue evidence="1">Whole animal</tissue>
    </source>
</reference>
<dbReference type="Proteomes" id="UP000828390">
    <property type="component" value="Unassembled WGS sequence"/>
</dbReference>
<evidence type="ECO:0000313" key="1">
    <source>
        <dbReference type="EMBL" id="KAH3814570.1"/>
    </source>
</evidence>
<evidence type="ECO:0000313" key="2">
    <source>
        <dbReference type="Proteomes" id="UP000828390"/>
    </source>
</evidence>
<name>A0A9D4GCH4_DREPO</name>
<dbReference type="EMBL" id="JAIWYP010000006">
    <property type="protein sequence ID" value="KAH3814570.1"/>
    <property type="molecule type" value="Genomic_DNA"/>
</dbReference>
<dbReference type="AlphaFoldDB" id="A0A9D4GCH4"/>
<organism evidence="1 2">
    <name type="scientific">Dreissena polymorpha</name>
    <name type="common">Zebra mussel</name>
    <name type="synonym">Mytilus polymorpha</name>
    <dbReference type="NCBI Taxonomy" id="45954"/>
    <lineage>
        <taxon>Eukaryota</taxon>
        <taxon>Metazoa</taxon>
        <taxon>Spiralia</taxon>
        <taxon>Lophotrochozoa</taxon>
        <taxon>Mollusca</taxon>
        <taxon>Bivalvia</taxon>
        <taxon>Autobranchia</taxon>
        <taxon>Heteroconchia</taxon>
        <taxon>Euheterodonta</taxon>
        <taxon>Imparidentia</taxon>
        <taxon>Neoheterodontei</taxon>
        <taxon>Myida</taxon>
        <taxon>Dreissenoidea</taxon>
        <taxon>Dreissenidae</taxon>
        <taxon>Dreissena</taxon>
    </lineage>
</organism>
<reference evidence="1" key="1">
    <citation type="journal article" date="2019" name="bioRxiv">
        <title>The Genome of the Zebra Mussel, Dreissena polymorpha: A Resource for Invasive Species Research.</title>
        <authorList>
            <person name="McCartney M.A."/>
            <person name="Auch B."/>
            <person name="Kono T."/>
            <person name="Mallez S."/>
            <person name="Zhang Y."/>
            <person name="Obille A."/>
            <person name="Becker A."/>
            <person name="Abrahante J.E."/>
            <person name="Garbe J."/>
            <person name="Badalamenti J.P."/>
            <person name="Herman A."/>
            <person name="Mangelson H."/>
            <person name="Liachko I."/>
            <person name="Sullivan S."/>
            <person name="Sone E.D."/>
            <person name="Koren S."/>
            <person name="Silverstein K.A.T."/>
            <person name="Beckman K.B."/>
            <person name="Gohl D.M."/>
        </authorList>
    </citation>
    <scope>NUCLEOTIDE SEQUENCE</scope>
    <source>
        <strain evidence="1">Duluth1</strain>
        <tissue evidence="1">Whole animal</tissue>
    </source>
</reference>